<proteinExistence type="predicted"/>
<protein>
    <submittedName>
        <fullName evidence="2">Uncharacterized protein</fullName>
    </submittedName>
</protein>
<keyword evidence="3" id="KW-1185">Reference proteome</keyword>
<dbReference type="RefSeq" id="WP_027123073.1">
    <property type="nucleotide sequence ID" value="NZ_CP103423.1"/>
</dbReference>
<evidence type="ECO:0000256" key="1">
    <source>
        <dbReference type="SAM" id="Phobius"/>
    </source>
</evidence>
<dbReference type="EMBL" id="CP103423">
    <property type="protein sequence ID" value="UWD34048.1"/>
    <property type="molecule type" value="Genomic_DNA"/>
</dbReference>
<keyword evidence="1" id="KW-0472">Membrane</keyword>
<keyword evidence="1" id="KW-0812">Transmembrane</keyword>
<evidence type="ECO:0000313" key="3">
    <source>
        <dbReference type="Proteomes" id="UP001058364"/>
    </source>
</evidence>
<accession>A0ABY5TTQ5</accession>
<gene>
    <name evidence="2" type="ORF">NX772_02995</name>
</gene>
<dbReference type="Proteomes" id="UP001058364">
    <property type="component" value="Chromosome"/>
</dbReference>
<keyword evidence="1" id="KW-1133">Transmembrane helix</keyword>
<organism evidence="2 3">
    <name type="scientific">Mesomycoplasma molare</name>
    <dbReference type="NCBI Taxonomy" id="171288"/>
    <lineage>
        <taxon>Bacteria</taxon>
        <taxon>Bacillati</taxon>
        <taxon>Mycoplasmatota</taxon>
        <taxon>Mycoplasmoidales</taxon>
        <taxon>Metamycoplasmataceae</taxon>
        <taxon>Mesomycoplasma</taxon>
    </lineage>
</organism>
<reference evidence="2" key="1">
    <citation type="submission" date="2022-08" db="EMBL/GenBank/DDBJ databases">
        <title>Complete genome sequence of Mycoplasma molare type strain H 542.</title>
        <authorList>
            <person name="Spergser J."/>
        </authorList>
    </citation>
    <scope>NUCLEOTIDE SEQUENCE</scope>
    <source>
        <strain evidence="2">H 542</strain>
    </source>
</reference>
<evidence type="ECO:0000313" key="2">
    <source>
        <dbReference type="EMBL" id="UWD34048.1"/>
    </source>
</evidence>
<sequence>MITALIIWILTTVDASAERLADLLPKIEDIKTIHALQELGVYSFFDTLGKLNKAVFWLVLAIEGAIEFTLLLKYLPIYLSKKFERIRNRSIHDAEIIKAIKYKLENNIILTKKEEKFYFKKIAKKENNNGKK</sequence>
<feature type="transmembrane region" description="Helical" evidence="1">
    <location>
        <begin position="54"/>
        <end position="79"/>
    </location>
</feature>
<name>A0ABY5TTQ5_9BACT</name>